<dbReference type="STRING" id="1423739.FC85_GL002752"/>
<evidence type="ECO:0000313" key="4">
    <source>
        <dbReference type="Proteomes" id="UP000052013"/>
    </source>
</evidence>
<dbReference type="CDD" id="cd00093">
    <property type="entry name" value="HTH_XRE"/>
    <property type="match status" value="1"/>
</dbReference>
<proteinExistence type="predicted"/>
<gene>
    <name evidence="3" type="ORF">FC85_GL002752</name>
</gene>
<evidence type="ECO:0000259" key="2">
    <source>
        <dbReference type="PROSITE" id="PS50943"/>
    </source>
</evidence>
<dbReference type="InterPro" id="IPR001387">
    <property type="entry name" value="Cro/C1-type_HTH"/>
</dbReference>
<dbReference type="SUPFAM" id="SSF47413">
    <property type="entry name" value="lambda repressor-like DNA-binding domains"/>
    <property type="match status" value="1"/>
</dbReference>
<protein>
    <recommendedName>
        <fullName evidence="5">HTH cro/C1-type domain-containing protein</fullName>
    </recommendedName>
</protein>
<dbReference type="PROSITE" id="PS50057">
    <property type="entry name" value="FERM_3"/>
    <property type="match status" value="1"/>
</dbReference>
<evidence type="ECO:0000313" key="3">
    <source>
        <dbReference type="EMBL" id="KRL67154.1"/>
    </source>
</evidence>
<reference evidence="3 4" key="1">
    <citation type="journal article" date="2015" name="Genome Announc.">
        <title>Expanding the biotechnology potential of lactobacilli through comparative genomics of 213 strains and associated genera.</title>
        <authorList>
            <person name="Sun Z."/>
            <person name="Harris H.M."/>
            <person name="McCann A."/>
            <person name="Guo C."/>
            <person name="Argimon S."/>
            <person name="Zhang W."/>
            <person name="Yang X."/>
            <person name="Jeffery I.B."/>
            <person name="Cooney J.C."/>
            <person name="Kagawa T.F."/>
            <person name="Liu W."/>
            <person name="Song Y."/>
            <person name="Salvetti E."/>
            <person name="Wrobel A."/>
            <person name="Rasinkangas P."/>
            <person name="Parkhill J."/>
            <person name="Rea M.C."/>
            <person name="O'Sullivan O."/>
            <person name="Ritari J."/>
            <person name="Douillard F.P."/>
            <person name="Paul Ross R."/>
            <person name="Yang R."/>
            <person name="Briner A.E."/>
            <person name="Felis G.E."/>
            <person name="de Vos W.M."/>
            <person name="Barrangou R."/>
            <person name="Klaenhammer T.R."/>
            <person name="Caufield P.W."/>
            <person name="Cui Y."/>
            <person name="Zhang H."/>
            <person name="O'Toole P.W."/>
        </authorList>
    </citation>
    <scope>NUCLEOTIDE SEQUENCE [LARGE SCALE GENOMIC DNA]</scope>
    <source>
        <strain evidence="3 4">DSM 14421</strain>
    </source>
</reference>
<dbReference type="GO" id="GO:0003677">
    <property type="term" value="F:DNA binding"/>
    <property type="evidence" value="ECO:0007669"/>
    <property type="project" value="InterPro"/>
</dbReference>
<evidence type="ECO:0000259" key="1">
    <source>
        <dbReference type="PROSITE" id="PS50057"/>
    </source>
</evidence>
<name>A0A0R1SKY1_9LACO</name>
<dbReference type="InterPro" id="IPR010982">
    <property type="entry name" value="Lambda_DNA-bd_dom_sf"/>
</dbReference>
<organism evidence="3 4">
    <name type="scientific">Lentilactobacillus diolivorans DSM 14421</name>
    <dbReference type="NCBI Taxonomy" id="1423739"/>
    <lineage>
        <taxon>Bacteria</taxon>
        <taxon>Bacillati</taxon>
        <taxon>Bacillota</taxon>
        <taxon>Bacilli</taxon>
        <taxon>Lactobacillales</taxon>
        <taxon>Lactobacillaceae</taxon>
        <taxon>Lentilactobacillus</taxon>
    </lineage>
</organism>
<feature type="domain" description="FERM" evidence="1">
    <location>
        <begin position="1"/>
        <end position="74"/>
    </location>
</feature>
<dbReference type="AlphaFoldDB" id="A0A0R1SKY1"/>
<dbReference type="SMART" id="SM00530">
    <property type="entry name" value="HTH_XRE"/>
    <property type="match status" value="1"/>
</dbReference>
<dbReference type="RefSeq" id="WP_057864325.1">
    <property type="nucleotide sequence ID" value="NZ_AZEY01000034.1"/>
</dbReference>
<dbReference type="EMBL" id="AZEY01000034">
    <property type="protein sequence ID" value="KRL67154.1"/>
    <property type="molecule type" value="Genomic_DNA"/>
</dbReference>
<comment type="caution">
    <text evidence="3">The sequence shown here is derived from an EMBL/GenBank/DDBJ whole genome shotgun (WGS) entry which is preliminary data.</text>
</comment>
<dbReference type="PROSITE" id="PS50943">
    <property type="entry name" value="HTH_CROC1"/>
    <property type="match status" value="1"/>
</dbReference>
<dbReference type="Gene3D" id="1.10.260.40">
    <property type="entry name" value="lambda repressor-like DNA-binding domains"/>
    <property type="match status" value="1"/>
</dbReference>
<dbReference type="Proteomes" id="UP000052013">
    <property type="component" value="Unassembled WGS sequence"/>
</dbReference>
<dbReference type="InterPro" id="IPR000299">
    <property type="entry name" value="FERM_domain"/>
</dbReference>
<feature type="domain" description="HTH cro/C1-type" evidence="2">
    <location>
        <begin position="11"/>
        <end position="66"/>
    </location>
</feature>
<evidence type="ECO:0008006" key="5">
    <source>
        <dbReference type="Google" id="ProtNLM"/>
    </source>
</evidence>
<accession>A0A0R1SKY1</accession>
<sequence>MNIKPNANELLKQRRKQLGLTEAETARRMGLKTTQHYWNLENQKNRLTLEHVFAASKALNVKISFFCDEFKELI</sequence>
<dbReference type="PATRIC" id="fig|1423739.3.peg.2857"/>
<dbReference type="Pfam" id="PF01381">
    <property type="entry name" value="HTH_3"/>
    <property type="match status" value="1"/>
</dbReference>